<feature type="transmembrane region" description="Helical" evidence="6">
    <location>
        <begin position="165"/>
        <end position="184"/>
    </location>
</feature>
<protein>
    <submittedName>
        <fullName evidence="8">Popeye domain-containing protein 3-like isoform X1</fullName>
    </submittedName>
</protein>
<evidence type="ECO:0000313" key="9">
    <source>
        <dbReference type="Proteomes" id="UP001607302"/>
    </source>
</evidence>
<comment type="subcellular location">
    <subcellularLocation>
        <location evidence="1">Membrane</location>
        <topology evidence="1">Multi-pass membrane protein</topology>
    </subcellularLocation>
</comment>
<comment type="similarity">
    <text evidence="2">Belongs to the popeye family.</text>
</comment>
<dbReference type="EMBL" id="JAUDFV010000020">
    <property type="protein sequence ID" value="KAL2740219.1"/>
    <property type="molecule type" value="Genomic_DNA"/>
</dbReference>
<evidence type="ECO:0000256" key="4">
    <source>
        <dbReference type="ARBA" id="ARBA00022989"/>
    </source>
</evidence>
<dbReference type="PANTHER" id="PTHR12101:SF1">
    <property type="entry name" value="BVES"/>
    <property type="match status" value="1"/>
</dbReference>
<reference evidence="8 9" key="1">
    <citation type="journal article" date="2024" name="Ann. Entomol. Soc. Am.">
        <title>Genomic analyses of the southern and eastern yellowjacket wasps (Hymenoptera: Vespidae) reveal evolutionary signatures of social life.</title>
        <authorList>
            <person name="Catto M.A."/>
            <person name="Caine P.B."/>
            <person name="Orr S.E."/>
            <person name="Hunt B.G."/>
            <person name="Goodisman M.A.D."/>
        </authorList>
    </citation>
    <scope>NUCLEOTIDE SEQUENCE [LARGE SCALE GENOMIC DNA]</scope>
    <source>
        <strain evidence="8">233</strain>
        <tissue evidence="8">Head and thorax</tissue>
    </source>
</reference>
<dbReference type="SUPFAM" id="SSF51206">
    <property type="entry name" value="cAMP-binding domain-like"/>
    <property type="match status" value="1"/>
</dbReference>
<keyword evidence="5 6" id="KW-0472">Membrane</keyword>
<dbReference type="InterPro" id="IPR006916">
    <property type="entry name" value="POPDC1-3"/>
</dbReference>
<name>A0ABD2C651_VESSQ</name>
<dbReference type="Proteomes" id="UP001607302">
    <property type="component" value="Unassembled WGS sequence"/>
</dbReference>
<feature type="transmembrane region" description="Helical" evidence="6">
    <location>
        <begin position="138"/>
        <end position="159"/>
    </location>
</feature>
<keyword evidence="4 6" id="KW-1133">Transmembrane helix</keyword>
<dbReference type="Gene3D" id="2.60.120.10">
    <property type="entry name" value="Jelly Rolls"/>
    <property type="match status" value="1"/>
</dbReference>
<evidence type="ECO:0000313" key="8">
    <source>
        <dbReference type="EMBL" id="KAL2740219.1"/>
    </source>
</evidence>
<dbReference type="GO" id="GO:0016020">
    <property type="term" value="C:membrane"/>
    <property type="evidence" value="ECO:0007669"/>
    <property type="project" value="UniProtKB-SubCell"/>
</dbReference>
<gene>
    <name evidence="8" type="ORF">V1478_000360</name>
</gene>
<evidence type="ECO:0000256" key="5">
    <source>
        <dbReference type="ARBA" id="ARBA00023136"/>
    </source>
</evidence>
<dbReference type="InterPro" id="IPR018490">
    <property type="entry name" value="cNMP-bd_dom_sf"/>
</dbReference>
<feature type="transmembrane region" description="Helical" evidence="6">
    <location>
        <begin position="440"/>
        <end position="464"/>
    </location>
</feature>
<organism evidence="8 9">
    <name type="scientific">Vespula squamosa</name>
    <name type="common">Southern yellow jacket</name>
    <name type="synonym">Wasp</name>
    <dbReference type="NCBI Taxonomy" id="30214"/>
    <lineage>
        <taxon>Eukaryota</taxon>
        <taxon>Metazoa</taxon>
        <taxon>Ecdysozoa</taxon>
        <taxon>Arthropoda</taxon>
        <taxon>Hexapoda</taxon>
        <taxon>Insecta</taxon>
        <taxon>Pterygota</taxon>
        <taxon>Neoptera</taxon>
        <taxon>Endopterygota</taxon>
        <taxon>Hymenoptera</taxon>
        <taxon>Apocrita</taxon>
        <taxon>Aculeata</taxon>
        <taxon>Vespoidea</taxon>
        <taxon>Vespidae</taxon>
        <taxon>Vespinae</taxon>
        <taxon>Vespula</taxon>
    </lineage>
</organism>
<evidence type="ECO:0000256" key="3">
    <source>
        <dbReference type="ARBA" id="ARBA00022692"/>
    </source>
</evidence>
<dbReference type="PANTHER" id="PTHR12101">
    <property type="entry name" value="POPEYE DOMAIN CONTAINING PROTEIN"/>
    <property type="match status" value="1"/>
</dbReference>
<keyword evidence="3 6" id="KW-0812">Transmembrane</keyword>
<evidence type="ECO:0000256" key="6">
    <source>
        <dbReference type="SAM" id="Phobius"/>
    </source>
</evidence>
<dbReference type="Pfam" id="PF04831">
    <property type="entry name" value="POPDC1-3"/>
    <property type="match status" value="1"/>
</dbReference>
<dbReference type="InterPro" id="IPR055272">
    <property type="entry name" value="POPDC1-3_dom"/>
</dbReference>
<dbReference type="InterPro" id="IPR014710">
    <property type="entry name" value="RmlC-like_jellyroll"/>
</dbReference>
<evidence type="ECO:0000256" key="2">
    <source>
        <dbReference type="ARBA" id="ARBA00007146"/>
    </source>
</evidence>
<evidence type="ECO:0000256" key="1">
    <source>
        <dbReference type="ARBA" id="ARBA00004141"/>
    </source>
</evidence>
<keyword evidence="9" id="KW-1185">Reference proteome</keyword>
<feature type="domain" description="POPDC1-3" evidence="7">
    <location>
        <begin position="113"/>
        <end position="334"/>
    </location>
</feature>
<accession>A0ABD2C651</accession>
<sequence>MWICFDLIGSREGLGASISFLILLYSISNSVDASLTNADTSNIPHNTVTSDISSPTVTHHENDECRNVTTDDRASSRLSVVSHGTGHPHSPTVPPTFLHGVLTCQPYQGIYVNHVYFQLANVFFLLSHLAPSGIHGVLYLRCTLLVGCAFLALWGWTIACWLDVVLWNALFVVINFVHVCTLLYKLRPIKFSREIEEVYIAVFQPLRVSRHQFKKVLNCMKIIRQLKYQEVYAQEKVTKVDSLSLVLSGKLVVSQNGRALHIVFPHQFLDSPEWFGVSTDEYFQVSITAMEESRILLWHRDKLKLSIISDQFLQAVFDHILGRDVVKKLMQVSETMAASSHQQQNGQVIGLGSIGTLENDPDTKLFVVKKTGDSQGITALISRQLQGKNYQITYKHVYIRKNAAAVHEPRSTTQCLTSYLKSSVRALYTSFKSCAMQRSVFLIMLLLQIVPLFSTFVCIAYIMFSKRAYTSHMTLTERLHLFFSPEYRMQVAAGDPNAWRLGRIEETDHETPV</sequence>
<proteinExistence type="inferred from homology"/>
<comment type="caution">
    <text evidence="8">The sequence shown here is derived from an EMBL/GenBank/DDBJ whole genome shotgun (WGS) entry which is preliminary data.</text>
</comment>
<evidence type="ECO:0000259" key="7">
    <source>
        <dbReference type="Pfam" id="PF04831"/>
    </source>
</evidence>
<dbReference type="AlphaFoldDB" id="A0ABD2C651"/>